<keyword evidence="19" id="KW-1133">Transmembrane helix</keyword>
<feature type="binding site" evidence="18">
    <location>
        <position position="188"/>
    </location>
    <ligand>
        <name>Zn(2+)</name>
        <dbReference type="ChEBI" id="CHEBI:29105"/>
    </ligand>
</feature>
<dbReference type="GO" id="GO:0009073">
    <property type="term" value="P:aromatic amino acid family biosynthetic process"/>
    <property type="evidence" value="ECO:0007669"/>
    <property type="project" value="UniProtKB-KW"/>
</dbReference>
<reference evidence="22 23" key="1">
    <citation type="submission" date="2017-09" db="EMBL/GenBank/DDBJ databases">
        <title>Bloom of a denitrifying methanotroph, Candidatus Methylomirabilis limnetica, in a deep stratified lake.</title>
        <authorList>
            <person name="Graf J.S."/>
            <person name="Marchant H.K."/>
            <person name="Tienken D."/>
            <person name="Hach P.F."/>
            <person name="Brand A."/>
            <person name="Schubert C.J."/>
            <person name="Kuypers M.M."/>
            <person name="Milucka J."/>
        </authorList>
    </citation>
    <scope>NUCLEOTIDE SEQUENCE [LARGE SCALE GENOMIC DNA]</scope>
    <source>
        <strain evidence="22 23">Zug</strain>
    </source>
</reference>
<comment type="caution">
    <text evidence="18">Lacks conserved residue(s) required for the propagation of feature annotation.</text>
</comment>
<dbReference type="PIRSF" id="PIRSF001455">
    <property type="entry name" value="DHQ_synth"/>
    <property type="match status" value="1"/>
</dbReference>
<evidence type="ECO:0000256" key="15">
    <source>
        <dbReference type="ARBA" id="ARBA00023141"/>
    </source>
</evidence>
<comment type="cofactor">
    <cofactor evidence="3">
        <name>Zn(2+)</name>
        <dbReference type="ChEBI" id="CHEBI:29105"/>
    </cofactor>
</comment>
<evidence type="ECO:0000256" key="7">
    <source>
        <dbReference type="ARBA" id="ARBA00013031"/>
    </source>
</evidence>
<dbReference type="RefSeq" id="WP_107562894.1">
    <property type="nucleotide sequence ID" value="NZ_NVQC01000023.1"/>
</dbReference>
<feature type="domain" description="3-dehydroquinate synthase C-terminal" evidence="21">
    <location>
        <begin position="185"/>
        <end position="327"/>
    </location>
</feature>
<dbReference type="GO" id="GO:0003856">
    <property type="term" value="F:3-dehydroquinate synthase activity"/>
    <property type="evidence" value="ECO:0007669"/>
    <property type="project" value="UniProtKB-UniRule"/>
</dbReference>
<comment type="pathway">
    <text evidence="5 18">Metabolic intermediate biosynthesis; chorismate biosynthesis; chorismate from D-erythrose 4-phosphate and phosphoenolpyruvate: step 2/7.</text>
</comment>
<evidence type="ECO:0000256" key="8">
    <source>
        <dbReference type="ARBA" id="ARBA00017684"/>
    </source>
</evidence>
<dbReference type="InterPro" id="IPR030963">
    <property type="entry name" value="DHQ_synth_fam"/>
</dbReference>
<dbReference type="InterPro" id="IPR030960">
    <property type="entry name" value="DHQS/DOIS_N"/>
</dbReference>
<evidence type="ECO:0000256" key="11">
    <source>
        <dbReference type="ARBA" id="ARBA00022723"/>
    </source>
</evidence>
<dbReference type="AlphaFoldDB" id="A0A2T4TWF5"/>
<evidence type="ECO:0000256" key="12">
    <source>
        <dbReference type="ARBA" id="ARBA00022741"/>
    </source>
</evidence>
<keyword evidence="23" id="KW-1185">Reference proteome</keyword>
<keyword evidence="19" id="KW-0472">Membrane</keyword>
<dbReference type="EC" id="4.2.3.4" evidence="7 18"/>
<evidence type="ECO:0000259" key="21">
    <source>
        <dbReference type="Pfam" id="PF24621"/>
    </source>
</evidence>
<dbReference type="InterPro" id="IPR050071">
    <property type="entry name" value="Dehydroquinate_synthase"/>
</dbReference>
<keyword evidence="17 18" id="KW-0170">Cobalt</keyword>
<keyword evidence="12 18" id="KW-0547">Nucleotide-binding</keyword>
<evidence type="ECO:0000259" key="20">
    <source>
        <dbReference type="Pfam" id="PF01761"/>
    </source>
</evidence>
<feature type="binding site" evidence="18">
    <location>
        <begin position="133"/>
        <end position="134"/>
    </location>
    <ligand>
        <name>NAD(+)</name>
        <dbReference type="ChEBI" id="CHEBI:57540"/>
    </ligand>
</feature>
<dbReference type="SUPFAM" id="SSF56796">
    <property type="entry name" value="Dehydroquinate synthase-like"/>
    <property type="match status" value="1"/>
</dbReference>
<evidence type="ECO:0000256" key="13">
    <source>
        <dbReference type="ARBA" id="ARBA00022833"/>
    </source>
</evidence>
<name>A0A2T4TWF5_9BACT</name>
<protein>
    <recommendedName>
        <fullName evidence="8 18">3-dehydroquinate synthase</fullName>
        <shortName evidence="18">DHQS</shortName>
        <ecNumber evidence="7 18">4.2.3.4</ecNumber>
    </recommendedName>
</protein>
<keyword evidence="13 18" id="KW-0862">Zinc</keyword>
<evidence type="ECO:0000256" key="19">
    <source>
        <dbReference type="SAM" id="Phobius"/>
    </source>
</evidence>
<dbReference type="EMBL" id="NVQC01000023">
    <property type="protein sequence ID" value="PTL35441.1"/>
    <property type="molecule type" value="Genomic_DNA"/>
</dbReference>
<organism evidence="22 23">
    <name type="scientific">Candidatus Methylomirabilis limnetica</name>
    <dbReference type="NCBI Taxonomy" id="2033718"/>
    <lineage>
        <taxon>Bacteria</taxon>
        <taxon>Candidatus Methylomirabilota</taxon>
        <taxon>Candidatus Methylomirabilia</taxon>
        <taxon>Candidatus Methylomirabilales</taxon>
        <taxon>Candidatus Methylomirabilaceae</taxon>
        <taxon>Candidatus Methylomirabilis</taxon>
    </lineage>
</organism>
<evidence type="ECO:0000256" key="6">
    <source>
        <dbReference type="ARBA" id="ARBA00005412"/>
    </source>
</evidence>
<dbReference type="GO" id="GO:0008652">
    <property type="term" value="P:amino acid biosynthetic process"/>
    <property type="evidence" value="ECO:0007669"/>
    <property type="project" value="UniProtKB-KW"/>
</dbReference>
<comment type="catalytic activity">
    <reaction evidence="1 18">
        <text>7-phospho-2-dehydro-3-deoxy-D-arabino-heptonate = 3-dehydroquinate + phosphate</text>
        <dbReference type="Rhea" id="RHEA:21968"/>
        <dbReference type="ChEBI" id="CHEBI:32364"/>
        <dbReference type="ChEBI" id="CHEBI:43474"/>
        <dbReference type="ChEBI" id="CHEBI:58394"/>
        <dbReference type="EC" id="4.2.3.4"/>
    </reaction>
</comment>
<proteinExistence type="inferred from homology"/>
<evidence type="ECO:0000313" key="23">
    <source>
        <dbReference type="Proteomes" id="UP000241436"/>
    </source>
</evidence>
<dbReference type="UniPathway" id="UPA00053">
    <property type="reaction ID" value="UER00085"/>
</dbReference>
<comment type="cofactor">
    <cofactor evidence="18">
        <name>Co(2+)</name>
        <dbReference type="ChEBI" id="CHEBI:48828"/>
    </cofactor>
    <cofactor evidence="18">
        <name>Zn(2+)</name>
        <dbReference type="ChEBI" id="CHEBI:29105"/>
    </cofactor>
    <text evidence="18">Binds 1 divalent metal cation per subunit. Can use either Co(2+) or Zn(2+).</text>
</comment>
<dbReference type="InterPro" id="IPR056179">
    <property type="entry name" value="DHQS_C"/>
</dbReference>
<evidence type="ECO:0000256" key="4">
    <source>
        <dbReference type="ARBA" id="ARBA00004496"/>
    </source>
</evidence>
<keyword evidence="16 18" id="KW-0456">Lyase</keyword>
<accession>A0A2T4TWF5</accession>
<evidence type="ECO:0000256" key="3">
    <source>
        <dbReference type="ARBA" id="ARBA00001947"/>
    </source>
</evidence>
<dbReference type="Gene3D" id="3.40.50.1970">
    <property type="match status" value="1"/>
</dbReference>
<keyword evidence="14 18" id="KW-0520">NAD</keyword>
<evidence type="ECO:0000256" key="2">
    <source>
        <dbReference type="ARBA" id="ARBA00001911"/>
    </source>
</evidence>
<keyword evidence="19" id="KW-0812">Transmembrane</keyword>
<dbReference type="HAMAP" id="MF_00110">
    <property type="entry name" value="DHQ_synthase"/>
    <property type="match status" value="1"/>
</dbReference>
<evidence type="ECO:0000256" key="16">
    <source>
        <dbReference type="ARBA" id="ARBA00023239"/>
    </source>
</evidence>
<evidence type="ECO:0000313" key="22">
    <source>
        <dbReference type="EMBL" id="PTL35441.1"/>
    </source>
</evidence>
<keyword evidence="11 18" id="KW-0479">Metal-binding</keyword>
<feature type="domain" description="3-dehydroquinate synthase N-terminal" evidence="20">
    <location>
        <begin position="72"/>
        <end position="183"/>
    </location>
</feature>
<feature type="binding site" evidence="18">
    <location>
        <position position="155"/>
    </location>
    <ligand>
        <name>NAD(+)</name>
        <dbReference type="ChEBI" id="CHEBI:57540"/>
    </ligand>
</feature>
<evidence type="ECO:0000256" key="10">
    <source>
        <dbReference type="ARBA" id="ARBA00022605"/>
    </source>
</evidence>
<dbReference type="Pfam" id="PF01761">
    <property type="entry name" value="DHQ_synthase"/>
    <property type="match status" value="1"/>
</dbReference>
<dbReference type="Gene3D" id="1.20.1090.10">
    <property type="entry name" value="Dehydroquinate synthase-like - alpha domain"/>
    <property type="match status" value="1"/>
</dbReference>
<comment type="subcellular location">
    <subcellularLocation>
        <location evidence="4 18">Cytoplasm</location>
    </subcellularLocation>
</comment>
<evidence type="ECO:0000256" key="5">
    <source>
        <dbReference type="ARBA" id="ARBA00004661"/>
    </source>
</evidence>
<comment type="caution">
    <text evidence="22">The sequence shown here is derived from an EMBL/GenBank/DDBJ whole genome shotgun (WGS) entry which is preliminary data.</text>
</comment>
<keyword evidence="15 18" id="KW-0057">Aromatic amino acid biosynthesis</keyword>
<comment type="cofactor">
    <cofactor evidence="2 18">
        <name>NAD(+)</name>
        <dbReference type="ChEBI" id="CHEBI:57540"/>
    </cofactor>
</comment>
<dbReference type="Proteomes" id="UP000241436">
    <property type="component" value="Unassembled WGS sequence"/>
</dbReference>
<feature type="binding site" evidence="18">
    <location>
        <position position="146"/>
    </location>
    <ligand>
        <name>NAD(+)</name>
        <dbReference type="ChEBI" id="CHEBI:57540"/>
    </ligand>
</feature>
<dbReference type="NCBIfam" id="TIGR01357">
    <property type="entry name" value="aroB"/>
    <property type="match status" value="1"/>
</dbReference>
<dbReference type="CDD" id="cd08195">
    <property type="entry name" value="DHQS"/>
    <property type="match status" value="1"/>
</dbReference>
<evidence type="ECO:0000256" key="17">
    <source>
        <dbReference type="ARBA" id="ARBA00023285"/>
    </source>
</evidence>
<evidence type="ECO:0000256" key="1">
    <source>
        <dbReference type="ARBA" id="ARBA00001393"/>
    </source>
</evidence>
<reference evidence="23" key="2">
    <citation type="journal article" date="2018" name="Environ. Microbiol.">
        <title>Bloom of a denitrifying methanotroph, 'Candidatus Methylomirabilis limnetica', in a deep stratified lake.</title>
        <authorList>
            <person name="Graf J.S."/>
            <person name="Mayr M.J."/>
            <person name="Marchant H.K."/>
            <person name="Tienken D."/>
            <person name="Hach P.F."/>
            <person name="Brand A."/>
            <person name="Schubert C.J."/>
            <person name="Kuypers M.M."/>
            <person name="Milucka J."/>
        </authorList>
    </citation>
    <scope>NUCLEOTIDE SEQUENCE [LARGE SCALE GENOMIC DNA]</scope>
    <source>
        <strain evidence="23">Zug</strain>
    </source>
</reference>
<evidence type="ECO:0000256" key="9">
    <source>
        <dbReference type="ARBA" id="ARBA00022490"/>
    </source>
</evidence>
<feature type="binding site" evidence="18">
    <location>
        <position position="268"/>
    </location>
    <ligand>
        <name>Zn(2+)</name>
        <dbReference type="ChEBI" id="CHEBI:29105"/>
    </ligand>
</feature>
<keyword evidence="10 18" id="KW-0028">Amino-acid biosynthesis</keyword>
<feature type="transmembrane region" description="Helical" evidence="19">
    <location>
        <begin position="102"/>
        <end position="123"/>
    </location>
</feature>
<dbReference type="PANTHER" id="PTHR43622:SF7">
    <property type="entry name" value="3-DEHYDROQUINATE SYNTHASE, CHLOROPLASTIC"/>
    <property type="match status" value="1"/>
</dbReference>
<dbReference type="Pfam" id="PF24621">
    <property type="entry name" value="DHQS_C"/>
    <property type="match status" value="1"/>
</dbReference>
<comment type="function">
    <text evidence="18">Catalyzes the conversion of 3-deoxy-D-arabino-heptulosonate 7-phosphate (DAHP) to dehydroquinate (DHQ).</text>
</comment>
<gene>
    <name evidence="18" type="primary">aroB</name>
    <name evidence="22" type="ORF">CLG94_09210</name>
</gene>
<keyword evidence="9 18" id="KW-0963">Cytoplasm</keyword>
<dbReference type="GO" id="GO:0005737">
    <property type="term" value="C:cytoplasm"/>
    <property type="evidence" value="ECO:0007669"/>
    <property type="project" value="UniProtKB-SubCell"/>
</dbReference>
<comment type="similarity">
    <text evidence="6 18">Belongs to the sugar phosphate cyclases superfamily. Dehydroquinate synthase family.</text>
</comment>
<dbReference type="GO" id="GO:0000166">
    <property type="term" value="F:nucleotide binding"/>
    <property type="evidence" value="ECO:0007669"/>
    <property type="project" value="UniProtKB-KW"/>
</dbReference>
<feature type="binding site" evidence="18">
    <location>
        <position position="251"/>
    </location>
    <ligand>
        <name>Zn(2+)</name>
        <dbReference type="ChEBI" id="CHEBI:29105"/>
    </ligand>
</feature>
<dbReference type="GO" id="GO:0009423">
    <property type="term" value="P:chorismate biosynthetic process"/>
    <property type="evidence" value="ECO:0007669"/>
    <property type="project" value="UniProtKB-UniRule"/>
</dbReference>
<feature type="binding site" evidence="18">
    <location>
        <begin position="109"/>
        <end position="113"/>
    </location>
    <ligand>
        <name>NAD(+)</name>
        <dbReference type="ChEBI" id="CHEBI:57540"/>
    </ligand>
</feature>
<evidence type="ECO:0000256" key="18">
    <source>
        <dbReference type="HAMAP-Rule" id="MF_00110"/>
    </source>
</evidence>
<sequence length="364" mass="39179">MKMAARVPVTLGSRSYQIAVGSGLLKQLGELCGELLLSRRVMIVTNPVVGRLYGANAAASLRRAGFQVGIAEVLAGERAKSLRQAASLYRALLHNRMDRRSAVVALGGGVIGDLAGFAAATFLRGIPLIHVPTTLLAQVDSSVGGKVAVNLPAGKNLVGVFHQPSLVVTDVQTLKSLPSRQIRAGLAEVIKYGMIADRELFAYIETHLDSILRAEEEPMTHLVTRSCAIKADIVEQDEREEGIRAILNFGHTLGHALETVAGYQRLLHGEAIAIGMVVATMLSVNRGLCEREDLNRLRTLLVRIGLPIMASATTASLVQTMRYDKKVRNQVIYFVLTKGIGHAAMAAISDPGELRAAIRAAWRL</sequence>
<dbReference type="OrthoDB" id="9806583at2"/>
<dbReference type="GO" id="GO:0046872">
    <property type="term" value="F:metal ion binding"/>
    <property type="evidence" value="ECO:0007669"/>
    <property type="project" value="UniProtKB-KW"/>
</dbReference>
<dbReference type="InterPro" id="IPR016037">
    <property type="entry name" value="DHQ_synth_AroB"/>
</dbReference>
<dbReference type="FunFam" id="3.40.50.1970:FF:000007">
    <property type="entry name" value="Pentafunctional AROM polypeptide"/>
    <property type="match status" value="1"/>
</dbReference>
<evidence type="ECO:0000256" key="14">
    <source>
        <dbReference type="ARBA" id="ARBA00023027"/>
    </source>
</evidence>
<dbReference type="PANTHER" id="PTHR43622">
    <property type="entry name" value="3-DEHYDROQUINATE SYNTHASE"/>
    <property type="match status" value="1"/>
</dbReference>